<gene>
    <name evidence="6" type="ORF">LIER_28864</name>
</gene>
<proteinExistence type="predicted"/>
<dbReference type="Gene3D" id="2.40.330.10">
    <property type="entry name" value="DNA-binding pseudobarrel domain"/>
    <property type="match status" value="1"/>
</dbReference>
<dbReference type="PANTHER" id="PTHR31541">
    <property type="entry name" value="B3 DOMAIN PLANT PROTEIN-RELATED"/>
    <property type="match status" value="1"/>
</dbReference>
<evidence type="ECO:0000256" key="4">
    <source>
        <dbReference type="ARBA" id="ARBA00023163"/>
    </source>
</evidence>
<keyword evidence="5" id="KW-0539">Nucleus</keyword>
<evidence type="ECO:0008006" key="8">
    <source>
        <dbReference type="Google" id="ProtNLM"/>
    </source>
</evidence>
<evidence type="ECO:0000256" key="5">
    <source>
        <dbReference type="ARBA" id="ARBA00023242"/>
    </source>
</evidence>
<sequence length="272" mass="31574">MGDRDLQTLKQILKDVELGGSSNLDQKTVEVPRKPDRNDEEAMKEWRCKSNVAIFLHMQMSKDVGLTNMEFDVQERKRMRVSRGNKNMRDYDEQECVTYPQQDLRQLLFSKQNNVPSSCSSRVIRPNNESEVVVSNRIQVIPQEFRNKIIEVGGKEESIQFVLRKALTPSDVNNHQARLSIPLRQTKSSFLLPYEEEIVASNNSVEALFIEPNCNDHCMINVQKWSTSNGYQLVRPWTCVVKRNRLEEKMEVELWAFRIASKLGLALIHVKH</sequence>
<protein>
    <recommendedName>
        <fullName evidence="8">B3 domain-containing protein</fullName>
    </recommendedName>
</protein>
<keyword evidence="2" id="KW-0805">Transcription regulation</keyword>
<dbReference type="GO" id="GO:0003677">
    <property type="term" value="F:DNA binding"/>
    <property type="evidence" value="ECO:0007669"/>
    <property type="project" value="UniProtKB-KW"/>
</dbReference>
<evidence type="ECO:0000256" key="1">
    <source>
        <dbReference type="ARBA" id="ARBA00004123"/>
    </source>
</evidence>
<dbReference type="PANTHER" id="PTHR31541:SF25">
    <property type="entry name" value="GAMMA-GLIADIN B"/>
    <property type="match status" value="1"/>
</dbReference>
<dbReference type="GO" id="GO:0005634">
    <property type="term" value="C:nucleus"/>
    <property type="evidence" value="ECO:0007669"/>
    <property type="project" value="UniProtKB-SubCell"/>
</dbReference>
<dbReference type="Proteomes" id="UP001454036">
    <property type="component" value="Unassembled WGS sequence"/>
</dbReference>
<dbReference type="AlphaFoldDB" id="A0AAV3RHL5"/>
<comment type="caution">
    <text evidence="6">The sequence shown here is derived from an EMBL/GenBank/DDBJ whole genome shotgun (WGS) entry which is preliminary data.</text>
</comment>
<organism evidence="6 7">
    <name type="scientific">Lithospermum erythrorhizon</name>
    <name type="common">Purple gromwell</name>
    <name type="synonym">Lithospermum officinale var. erythrorhizon</name>
    <dbReference type="NCBI Taxonomy" id="34254"/>
    <lineage>
        <taxon>Eukaryota</taxon>
        <taxon>Viridiplantae</taxon>
        <taxon>Streptophyta</taxon>
        <taxon>Embryophyta</taxon>
        <taxon>Tracheophyta</taxon>
        <taxon>Spermatophyta</taxon>
        <taxon>Magnoliopsida</taxon>
        <taxon>eudicotyledons</taxon>
        <taxon>Gunneridae</taxon>
        <taxon>Pentapetalae</taxon>
        <taxon>asterids</taxon>
        <taxon>lamiids</taxon>
        <taxon>Boraginales</taxon>
        <taxon>Boraginaceae</taxon>
        <taxon>Boraginoideae</taxon>
        <taxon>Lithospermeae</taxon>
        <taxon>Lithospermum</taxon>
    </lineage>
</organism>
<keyword evidence="3" id="KW-0238">DNA-binding</keyword>
<dbReference type="InterPro" id="IPR005508">
    <property type="entry name" value="At2g31720-like"/>
</dbReference>
<reference evidence="6 7" key="1">
    <citation type="submission" date="2024-01" db="EMBL/GenBank/DDBJ databases">
        <title>The complete chloroplast genome sequence of Lithospermum erythrorhizon: insights into the phylogenetic relationship among Boraginaceae species and the maternal lineages of purple gromwells.</title>
        <authorList>
            <person name="Okada T."/>
            <person name="Watanabe K."/>
        </authorList>
    </citation>
    <scope>NUCLEOTIDE SEQUENCE [LARGE SCALE GENOMIC DNA]</scope>
</reference>
<dbReference type="SUPFAM" id="SSF101936">
    <property type="entry name" value="DNA-binding pseudobarrel domain"/>
    <property type="match status" value="1"/>
</dbReference>
<evidence type="ECO:0000313" key="7">
    <source>
        <dbReference type="Proteomes" id="UP001454036"/>
    </source>
</evidence>
<dbReference type="InterPro" id="IPR015300">
    <property type="entry name" value="DNA-bd_pseudobarrel_sf"/>
</dbReference>
<dbReference type="Pfam" id="PF03754">
    <property type="entry name" value="At2g31720-like"/>
    <property type="match status" value="1"/>
</dbReference>
<dbReference type="EMBL" id="BAABME010009761">
    <property type="protein sequence ID" value="GAA0175750.1"/>
    <property type="molecule type" value="Genomic_DNA"/>
</dbReference>
<keyword evidence="4" id="KW-0804">Transcription</keyword>
<evidence type="ECO:0000313" key="6">
    <source>
        <dbReference type="EMBL" id="GAA0175750.1"/>
    </source>
</evidence>
<comment type="subcellular location">
    <subcellularLocation>
        <location evidence="1">Nucleus</location>
    </subcellularLocation>
</comment>
<keyword evidence="7" id="KW-1185">Reference proteome</keyword>
<accession>A0AAV3RHL5</accession>
<name>A0AAV3RHL5_LITER</name>
<evidence type="ECO:0000256" key="3">
    <source>
        <dbReference type="ARBA" id="ARBA00023125"/>
    </source>
</evidence>
<evidence type="ECO:0000256" key="2">
    <source>
        <dbReference type="ARBA" id="ARBA00023015"/>
    </source>
</evidence>